<proteinExistence type="predicted"/>
<dbReference type="Gene3D" id="2.30.110.10">
    <property type="entry name" value="Electron Transport, Fmn-binding Protein, Chain A"/>
    <property type="match status" value="1"/>
</dbReference>
<evidence type="ECO:0000313" key="4">
    <source>
        <dbReference type="Proteomes" id="UP000556436"/>
    </source>
</evidence>
<reference evidence="3 4" key="1">
    <citation type="submission" date="2020-08" db="EMBL/GenBank/DDBJ databases">
        <title>Genomic Encyclopedia of Type Strains, Phase III (KMG-III): the genomes of soil and plant-associated and newly described type strains.</title>
        <authorList>
            <person name="Whitman W."/>
        </authorList>
    </citation>
    <scope>NUCLEOTIDE SEQUENCE [LARGE SCALE GENOMIC DNA]</scope>
    <source>
        <strain evidence="3 4">CECT 3265</strain>
    </source>
</reference>
<dbReference type="PANTHER" id="PTHR35176:SF2">
    <property type="entry name" value="F420H(2)-DEPENDENT REDUCTASE RV1155"/>
    <property type="match status" value="1"/>
</dbReference>
<evidence type="ECO:0000256" key="1">
    <source>
        <dbReference type="ARBA" id="ARBA00023002"/>
    </source>
</evidence>
<name>A0A7W7L934_STRNE</name>
<sequence>MKLGPAQARARFEAAPVARLATADEAGQPHLVPITFALGRSVLYFAIDHKPKSTQNLRRLRNIRQNPQVSVLVDHYSDDWHTLWWARADGHAEIWTDPAQRGAPIEMLREKYPQYADHPPEGPIVAMEVSAWSGWAFRG</sequence>
<dbReference type="Pfam" id="PF01243">
    <property type="entry name" value="PNPOx_N"/>
    <property type="match status" value="1"/>
</dbReference>
<dbReference type="AlphaFoldDB" id="A0A7W7L934"/>
<evidence type="ECO:0000259" key="2">
    <source>
        <dbReference type="Pfam" id="PF01243"/>
    </source>
</evidence>
<evidence type="ECO:0000313" key="3">
    <source>
        <dbReference type="EMBL" id="MBB4885820.1"/>
    </source>
</evidence>
<accession>A0A7W7L934</accession>
<dbReference type="EMBL" id="JACHJG010000003">
    <property type="protein sequence ID" value="MBB4885820.1"/>
    <property type="molecule type" value="Genomic_DNA"/>
</dbReference>
<dbReference type="GO" id="GO:0016627">
    <property type="term" value="F:oxidoreductase activity, acting on the CH-CH group of donors"/>
    <property type="evidence" value="ECO:0007669"/>
    <property type="project" value="TreeGrafter"/>
</dbReference>
<gene>
    <name evidence="3" type="ORF">FHS38_001849</name>
</gene>
<dbReference type="InterPro" id="IPR019967">
    <property type="entry name" value="F420-dep_enz_PPOX_Rv0121"/>
</dbReference>
<organism evidence="3 4">
    <name type="scientific">Streptomyces netropsis</name>
    <name type="common">Streptoverticillium netropsis</name>
    <dbReference type="NCBI Taxonomy" id="55404"/>
    <lineage>
        <taxon>Bacteria</taxon>
        <taxon>Bacillati</taxon>
        <taxon>Actinomycetota</taxon>
        <taxon>Actinomycetes</taxon>
        <taxon>Kitasatosporales</taxon>
        <taxon>Streptomycetaceae</taxon>
        <taxon>Streptomyces</taxon>
    </lineage>
</organism>
<feature type="domain" description="Pyridoxamine 5'-phosphate oxidase N-terminal" evidence="2">
    <location>
        <begin position="6"/>
        <end position="124"/>
    </location>
</feature>
<keyword evidence="1" id="KW-0560">Oxidoreductase</keyword>
<keyword evidence="4" id="KW-1185">Reference proteome</keyword>
<dbReference type="InterPro" id="IPR011576">
    <property type="entry name" value="Pyridox_Oxase_N"/>
</dbReference>
<dbReference type="InterPro" id="IPR012349">
    <property type="entry name" value="Split_barrel_FMN-bd"/>
</dbReference>
<dbReference type="RefSeq" id="WP_184732676.1">
    <property type="nucleotide sequence ID" value="NZ_BMRW01000003.1"/>
</dbReference>
<protein>
    <submittedName>
        <fullName evidence="3">PPOX class probable F420-dependent enzyme</fullName>
    </submittedName>
</protein>
<dbReference type="NCBIfam" id="TIGR03668">
    <property type="entry name" value="Rv0121_F420"/>
    <property type="match status" value="1"/>
</dbReference>
<dbReference type="InterPro" id="IPR052019">
    <property type="entry name" value="F420H2_bilvrd_red/Heme_oxyg"/>
</dbReference>
<dbReference type="Proteomes" id="UP000556436">
    <property type="component" value="Unassembled WGS sequence"/>
</dbReference>
<dbReference type="GO" id="GO:0070967">
    <property type="term" value="F:coenzyme F420 binding"/>
    <property type="evidence" value="ECO:0007669"/>
    <property type="project" value="TreeGrafter"/>
</dbReference>
<dbReference type="GO" id="GO:0005829">
    <property type="term" value="C:cytosol"/>
    <property type="evidence" value="ECO:0007669"/>
    <property type="project" value="TreeGrafter"/>
</dbReference>
<dbReference type="SUPFAM" id="SSF50475">
    <property type="entry name" value="FMN-binding split barrel"/>
    <property type="match status" value="1"/>
</dbReference>
<comment type="caution">
    <text evidence="3">The sequence shown here is derived from an EMBL/GenBank/DDBJ whole genome shotgun (WGS) entry which is preliminary data.</text>
</comment>
<dbReference type="PANTHER" id="PTHR35176">
    <property type="entry name" value="HEME OXYGENASE HI_0854-RELATED"/>
    <property type="match status" value="1"/>
</dbReference>